<dbReference type="FunCoup" id="A0A0C3HI78">
    <property type="interactions" value="138"/>
</dbReference>
<evidence type="ECO:0000256" key="3">
    <source>
        <dbReference type="SAM" id="Phobius"/>
    </source>
</evidence>
<dbReference type="Pfam" id="PF07690">
    <property type="entry name" value="MFS_1"/>
    <property type="match status" value="2"/>
</dbReference>
<feature type="transmembrane region" description="Helical" evidence="3">
    <location>
        <begin position="188"/>
        <end position="212"/>
    </location>
</feature>
<feature type="transmembrane region" description="Helical" evidence="3">
    <location>
        <begin position="62"/>
        <end position="85"/>
    </location>
</feature>
<feature type="transmembrane region" description="Helical" evidence="3">
    <location>
        <begin position="342"/>
        <end position="364"/>
    </location>
</feature>
<dbReference type="AlphaFoldDB" id="A0A0C3HI78"/>
<feature type="transmembrane region" description="Helical" evidence="3">
    <location>
        <begin position="264"/>
        <end position="291"/>
    </location>
</feature>
<dbReference type="InterPro" id="IPR011701">
    <property type="entry name" value="MFS"/>
</dbReference>
<dbReference type="InParanoid" id="A0A0C3HI78"/>
<dbReference type="EMBL" id="KN832875">
    <property type="protein sequence ID" value="KIN02042.1"/>
    <property type="molecule type" value="Genomic_DNA"/>
</dbReference>
<dbReference type="OrthoDB" id="10027823at2759"/>
<reference evidence="6" key="2">
    <citation type="submission" date="2015-01" db="EMBL/GenBank/DDBJ databases">
        <title>Evolutionary Origins and Diversification of the Mycorrhizal Mutualists.</title>
        <authorList>
            <consortium name="DOE Joint Genome Institute"/>
            <consortium name="Mycorrhizal Genomics Consortium"/>
            <person name="Kohler A."/>
            <person name="Kuo A."/>
            <person name="Nagy L.G."/>
            <person name="Floudas D."/>
            <person name="Copeland A."/>
            <person name="Barry K.W."/>
            <person name="Cichocki N."/>
            <person name="Veneault-Fourrey C."/>
            <person name="LaButti K."/>
            <person name="Lindquist E.A."/>
            <person name="Lipzen A."/>
            <person name="Lundell T."/>
            <person name="Morin E."/>
            <person name="Murat C."/>
            <person name="Riley R."/>
            <person name="Ohm R."/>
            <person name="Sun H."/>
            <person name="Tunlid A."/>
            <person name="Henrissat B."/>
            <person name="Grigoriev I.V."/>
            <person name="Hibbett D.S."/>
            <person name="Martin F."/>
        </authorList>
    </citation>
    <scope>NUCLEOTIDE SEQUENCE [LARGE SCALE GENOMIC DNA]</scope>
    <source>
        <strain evidence="6">Zn</strain>
    </source>
</reference>
<keyword evidence="6" id="KW-1185">Reference proteome</keyword>
<name>A0A0C3HI78_OIDMZ</name>
<dbReference type="PANTHER" id="PTHR23520:SF5">
    <property type="entry name" value="TRANSPORTER, PUTATIVE (AFU_ORTHOLOGUE AFUA_3G04000)-RELATED"/>
    <property type="match status" value="1"/>
</dbReference>
<feature type="transmembrane region" description="Helical" evidence="3">
    <location>
        <begin position="154"/>
        <end position="176"/>
    </location>
</feature>
<feature type="transmembrane region" description="Helical" evidence="3">
    <location>
        <begin position="303"/>
        <end position="322"/>
    </location>
</feature>
<organism evidence="5 6">
    <name type="scientific">Oidiodendron maius (strain Zn)</name>
    <dbReference type="NCBI Taxonomy" id="913774"/>
    <lineage>
        <taxon>Eukaryota</taxon>
        <taxon>Fungi</taxon>
        <taxon>Dikarya</taxon>
        <taxon>Ascomycota</taxon>
        <taxon>Pezizomycotina</taxon>
        <taxon>Leotiomycetes</taxon>
        <taxon>Leotiomycetes incertae sedis</taxon>
        <taxon>Myxotrichaceae</taxon>
        <taxon>Oidiodendron</taxon>
    </lineage>
</organism>
<dbReference type="GO" id="GO:0000329">
    <property type="term" value="C:fungal-type vacuole membrane"/>
    <property type="evidence" value="ECO:0007669"/>
    <property type="project" value="TreeGrafter"/>
</dbReference>
<evidence type="ECO:0000259" key="4">
    <source>
        <dbReference type="PROSITE" id="PS50850"/>
    </source>
</evidence>
<dbReference type="SUPFAM" id="SSF103473">
    <property type="entry name" value="MFS general substrate transporter"/>
    <property type="match status" value="1"/>
</dbReference>
<dbReference type="STRING" id="913774.A0A0C3HI78"/>
<feature type="domain" description="Major facilitator superfamily (MFS) profile" evidence="4">
    <location>
        <begin position="1"/>
        <end position="445"/>
    </location>
</feature>
<feature type="region of interest" description="Disordered" evidence="2">
    <location>
        <begin position="220"/>
        <end position="248"/>
    </location>
</feature>
<dbReference type="InterPro" id="IPR020846">
    <property type="entry name" value="MFS_dom"/>
</dbReference>
<reference evidence="5 6" key="1">
    <citation type="submission" date="2014-04" db="EMBL/GenBank/DDBJ databases">
        <authorList>
            <consortium name="DOE Joint Genome Institute"/>
            <person name="Kuo A."/>
            <person name="Martino E."/>
            <person name="Perotto S."/>
            <person name="Kohler A."/>
            <person name="Nagy L.G."/>
            <person name="Floudas D."/>
            <person name="Copeland A."/>
            <person name="Barry K.W."/>
            <person name="Cichocki N."/>
            <person name="Veneault-Fourrey C."/>
            <person name="LaButti K."/>
            <person name="Lindquist E.A."/>
            <person name="Lipzen A."/>
            <person name="Lundell T."/>
            <person name="Morin E."/>
            <person name="Murat C."/>
            <person name="Sun H."/>
            <person name="Tunlid A."/>
            <person name="Henrissat B."/>
            <person name="Grigoriev I.V."/>
            <person name="Hibbett D.S."/>
            <person name="Martin F."/>
            <person name="Nordberg H.P."/>
            <person name="Cantor M.N."/>
            <person name="Hua S.X."/>
        </authorList>
    </citation>
    <scope>NUCLEOTIDE SEQUENCE [LARGE SCALE GENOMIC DNA]</scope>
    <source>
        <strain evidence="5 6">Zn</strain>
    </source>
</reference>
<accession>A0A0C3HI78</accession>
<dbReference type="InterPro" id="IPR036259">
    <property type="entry name" value="MFS_trans_sf"/>
</dbReference>
<keyword evidence="3" id="KW-1133">Transmembrane helix</keyword>
<evidence type="ECO:0000313" key="5">
    <source>
        <dbReference type="EMBL" id="KIN02042.1"/>
    </source>
</evidence>
<dbReference type="PROSITE" id="PS50850">
    <property type="entry name" value="MFS"/>
    <property type="match status" value="1"/>
</dbReference>
<feature type="transmembrane region" description="Helical" evidence="3">
    <location>
        <begin position="33"/>
        <end position="50"/>
    </location>
</feature>
<evidence type="ECO:0000256" key="1">
    <source>
        <dbReference type="ARBA" id="ARBA00004141"/>
    </source>
</evidence>
<keyword evidence="3" id="KW-0812">Transmembrane</keyword>
<gene>
    <name evidence="5" type="ORF">OIDMADRAFT_28165</name>
</gene>
<sequence length="466" mass="50400">MATRSLVKVLDEFGLVSLWRSTIDTKLLCIQRFVRLFAYGGSTLILVAYFTELGITKAKSGLFMTLTLVGDTLISFLLTLFADALGRKAILALGASLMALSGVVFALSGNYWILLLAAIVGVISPSGNEIGPFRAIEESTLAHLTPAAKRGDIYAWYSLTGSTGAAAGMIVTGWLIRYMRESLAWEQLVVYRAVFWGYSALGVIKLLLALALSKACEAEKKQPDPAPTSDPETAPLLADSDQSRKPKKSTIRSFLPEISPESRIIVINLCLLFALDSFASGLASLSWATFFFHEKFNLREESLGSLFFTTNIIAAISMLLASSIAKRFGNVKTMVFTHLPSAIFLSLIGIPNSLPLAMTFLILRSCTQSMDVAPRSAFLAAVMLPNERTAVMGFINVVKTSSQSLGPFITGLLAGQKLFWVAFLLAGSLKAIYDLGMLAVFASHKTYEERAAERAQEAAAEGEPDA</sequence>
<proteinExistence type="predicted"/>
<dbReference type="Proteomes" id="UP000054321">
    <property type="component" value="Unassembled WGS sequence"/>
</dbReference>
<keyword evidence="3" id="KW-0472">Membrane</keyword>
<evidence type="ECO:0000313" key="6">
    <source>
        <dbReference type="Proteomes" id="UP000054321"/>
    </source>
</evidence>
<dbReference type="Gene3D" id="1.20.1250.20">
    <property type="entry name" value="MFS general substrate transporter like domains"/>
    <property type="match status" value="1"/>
</dbReference>
<dbReference type="GO" id="GO:0022857">
    <property type="term" value="F:transmembrane transporter activity"/>
    <property type="evidence" value="ECO:0007669"/>
    <property type="project" value="InterPro"/>
</dbReference>
<feature type="transmembrane region" description="Helical" evidence="3">
    <location>
        <begin position="97"/>
        <end position="123"/>
    </location>
</feature>
<comment type="subcellular location">
    <subcellularLocation>
        <location evidence="1">Membrane</location>
        <topology evidence="1">Multi-pass membrane protein</topology>
    </subcellularLocation>
</comment>
<dbReference type="PANTHER" id="PTHR23520">
    <property type="entry name" value="TRANSPORTER, PUTATIVE (AFU_ORTHOLOGUE AFUA_3G04000)-RELATED"/>
    <property type="match status" value="1"/>
</dbReference>
<dbReference type="HOGENOM" id="CLU_025894_2_0_1"/>
<protein>
    <recommendedName>
        <fullName evidence="4">Major facilitator superfamily (MFS) profile domain-containing protein</fullName>
    </recommendedName>
</protein>
<evidence type="ECO:0000256" key="2">
    <source>
        <dbReference type="SAM" id="MobiDB-lite"/>
    </source>
</evidence>
<feature type="transmembrane region" description="Helical" evidence="3">
    <location>
        <begin position="418"/>
        <end position="441"/>
    </location>
</feature>